<proteinExistence type="predicted"/>
<dbReference type="AlphaFoldDB" id="A0A1Q5T4S5"/>
<keyword evidence="5" id="KW-1185">Reference proteome</keyword>
<evidence type="ECO:0000256" key="2">
    <source>
        <dbReference type="SAM" id="MobiDB-lite"/>
    </source>
</evidence>
<dbReference type="EMBL" id="MNBE01000705">
    <property type="protein sequence ID" value="OKO95223.1"/>
    <property type="molecule type" value="Genomic_DNA"/>
</dbReference>
<dbReference type="Pfam" id="PF17111">
    <property type="entry name" value="PigL_N"/>
    <property type="match status" value="2"/>
</dbReference>
<dbReference type="Proteomes" id="UP000186955">
    <property type="component" value="Unassembled WGS sequence"/>
</dbReference>
<dbReference type="STRING" id="1316194.A0A1Q5T4S5"/>
<sequence>MAEPIGLASGLLALTTFAFQCSVSLYATFKSFQSRQKRVRDLLEELEALSAVLSSLVALIQENSHINISSLELPLLRCGNTCQEFEEVLLQCSSRSGGSRTSFRGWANLKYMGDDIDGFRNLLAGYKATINIALTDITLRQSSATAEDLREYKELIQDAKEDLEARLESIDSKLASVIGKELAPSDPDAAELRSLQVERLSTEKCLQICAQLSDHISHIHIVSDRVGASTASSGAGTSPEGVTSQGLEECKSSLAATAAKLEKHMQEVMERLLAKSKKAVSSEEESRDLERLHDEWETARQCLSICSKADDHWKEKVSVIENHGSGDALQFMVSANGKVLHGKNRATGWRSRQVGGYMSDESIQQLSRDIVTFNLSHLRPEVPNLKKNSDEPSPSQDDSVEREMSAEFRQRYGHGFKLSSGTSSEANASSPGPDGGRA</sequence>
<feature type="compositionally biased region" description="Low complexity" evidence="2">
    <location>
        <begin position="419"/>
        <end position="430"/>
    </location>
</feature>
<feature type="compositionally biased region" description="Basic and acidic residues" evidence="2">
    <location>
        <begin position="399"/>
        <end position="410"/>
    </location>
</feature>
<feature type="domain" description="Azaphilone pigments biosynthesis cluster protein L N-terminal" evidence="3">
    <location>
        <begin position="2"/>
        <end position="210"/>
    </location>
</feature>
<evidence type="ECO:0000313" key="4">
    <source>
        <dbReference type="EMBL" id="OKO95223.1"/>
    </source>
</evidence>
<feature type="region of interest" description="Disordered" evidence="2">
    <location>
        <begin position="381"/>
        <end position="438"/>
    </location>
</feature>
<protein>
    <recommendedName>
        <fullName evidence="3">Azaphilone pigments biosynthesis cluster protein L N-terminal domain-containing protein</fullName>
    </recommendedName>
</protein>
<dbReference type="InterPro" id="IPR031348">
    <property type="entry name" value="PigL_N"/>
</dbReference>
<evidence type="ECO:0000313" key="5">
    <source>
        <dbReference type="Proteomes" id="UP000186955"/>
    </source>
</evidence>
<comment type="caution">
    <text evidence="4">The sequence shown here is derived from an EMBL/GenBank/DDBJ whole genome shotgun (WGS) entry which is preliminary data.</text>
</comment>
<name>A0A1Q5T4S5_9EURO</name>
<accession>A0A1Q5T4S5</accession>
<evidence type="ECO:0000259" key="3">
    <source>
        <dbReference type="Pfam" id="PF17111"/>
    </source>
</evidence>
<gene>
    <name evidence="4" type="ORF">PENSUB_11254</name>
</gene>
<organism evidence="4 5">
    <name type="scientific">Penicillium subrubescens</name>
    <dbReference type="NCBI Taxonomy" id="1316194"/>
    <lineage>
        <taxon>Eukaryota</taxon>
        <taxon>Fungi</taxon>
        <taxon>Dikarya</taxon>
        <taxon>Ascomycota</taxon>
        <taxon>Pezizomycotina</taxon>
        <taxon>Eurotiomycetes</taxon>
        <taxon>Eurotiomycetidae</taxon>
        <taxon>Eurotiales</taxon>
        <taxon>Aspergillaceae</taxon>
        <taxon>Penicillium</taxon>
    </lineage>
</organism>
<evidence type="ECO:0000256" key="1">
    <source>
        <dbReference type="SAM" id="Coils"/>
    </source>
</evidence>
<keyword evidence="1" id="KW-0175">Coiled coil</keyword>
<feature type="coiled-coil region" evidence="1">
    <location>
        <begin position="142"/>
        <end position="180"/>
    </location>
</feature>
<feature type="domain" description="Azaphilone pigments biosynthesis cluster protein L N-terminal" evidence="3">
    <location>
        <begin position="241"/>
        <end position="306"/>
    </location>
</feature>
<reference evidence="4 5" key="1">
    <citation type="submission" date="2016-10" db="EMBL/GenBank/DDBJ databases">
        <title>Genome sequence of the ascomycete fungus Penicillium subrubescens.</title>
        <authorList>
            <person name="De Vries R.P."/>
            <person name="Peng M."/>
            <person name="Dilokpimol A."/>
            <person name="Hilden K."/>
            <person name="Makela M.R."/>
            <person name="Grigoriev I."/>
            <person name="Riley R."/>
            <person name="Granchi Z."/>
        </authorList>
    </citation>
    <scope>NUCLEOTIDE SEQUENCE [LARGE SCALE GENOMIC DNA]</scope>
    <source>
        <strain evidence="4 5">CBS 132785</strain>
    </source>
</reference>